<dbReference type="NCBIfam" id="TIGR00078">
    <property type="entry name" value="nadC"/>
    <property type="match status" value="1"/>
</dbReference>
<feature type="binding site" evidence="14">
    <location>
        <position position="155"/>
    </location>
    <ligand>
        <name>substrate</name>
    </ligand>
</feature>
<evidence type="ECO:0000259" key="15">
    <source>
        <dbReference type="Pfam" id="PF01729"/>
    </source>
</evidence>
<dbReference type="RefSeq" id="WP_039370773.1">
    <property type="nucleotide sequence ID" value="NZ_PGEZ01000004.1"/>
</dbReference>
<comment type="subunit">
    <text evidence="4">Hexamer formed by 3 homodimers.</text>
</comment>
<feature type="binding site" evidence="14">
    <location>
        <position position="165"/>
    </location>
    <ligand>
        <name>substrate</name>
    </ligand>
</feature>
<evidence type="ECO:0000256" key="13">
    <source>
        <dbReference type="PIRNR" id="PIRNR006250"/>
    </source>
</evidence>
<dbReference type="EC" id="2.4.2.19" evidence="5"/>
<dbReference type="CDD" id="cd01572">
    <property type="entry name" value="QPRTase"/>
    <property type="match status" value="1"/>
</dbReference>
<gene>
    <name evidence="17" type="ORF">CLV56_4058</name>
</gene>
<protein>
    <recommendedName>
        <fullName evidence="6">Nicotinate-nucleotide pyrophosphorylase [carboxylating]</fullName>
        <ecNumber evidence="5">2.4.2.19</ecNumber>
    </recommendedName>
    <alternativeName>
        <fullName evidence="12">Probable nicotinate-nucleotide pyrophosphorylase [carboxylating]</fullName>
    </alternativeName>
    <alternativeName>
        <fullName evidence="10">Quinolinate phosphoribosyltransferase [decarboxylating]</fullName>
    </alternativeName>
</protein>
<evidence type="ECO:0000256" key="9">
    <source>
        <dbReference type="ARBA" id="ARBA00022679"/>
    </source>
</evidence>
<dbReference type="GO" id="GO:0009435">
    <property type="term" value="P:NAD+ biosynthetic process"/>
    <property type="evidence" value="ECO:0007669"/>
    <property type="project" value="UniProtKB-UniPathway"/>
</dbReference>
<dbReference type="SUPFAM" id="SSF51690">
    <property type="entry name" value="Nicotinate/Quinolinate PRTase C-terminal domain-like"/>
    <property type="match status" value="1"/>
</dbReference>
<dbReference type="InterPro" id="IPR037128">
    <property type="entry name" value="Quinolinate_PRibosylTase_N_sf"/>
</dbReference>
<evidence type="ECO:0000256" key="6">
    <source>
        <dbReference type="ARBA" id="ARBA00020990"/>
    </source>
</evidence>
<feature type="binding site" evidence="14">
    <location>
        <position position="98"/>
    </location>
    <ligand>
        <name>substrate</name>
    </ligand>
</feature>
<dbReference type="PIRSF" id="PIRSF006250">
    <property type="entry name" value="NadC_ModD"/>
    <property type="match status" value="1"/>
</dbReference>
<keyword evidence="18" id="KW-1185">Reference proteome</keyword>
<comment type="pathway">
    <text evidence="2">Cofactor biosynthesis; NAD(+) biosynthesis; nicotinate D-ribonucleotide from quinolinate: step 1/1.</text>
</comment>
<dbReference type="InterPro" id="IPR036068">
    <property type="entry name" value="Nicotinate_pribotase-like_C"/>
</dbReference>
<dbReference type="FunFam" id="3.20.20.70:FF:000030">
    <property type="entry name" value="Nicotinate-nucleotide pyrophosphorylase, carboxylating"/>
    <property type="match status" value="1"/>
</dbReference>
<evidence type="ECO:0000256" key="4">
    <source>
        <dbReference type="ARBA" id="ARBA00011218"/>
    </source>
</evidence>
<evidence type="ECO:0000256" key="7">
    <source>
        <dbReference type="ARBA" id="ARBA00022642"/>
    </source>
</evidence>
<dbReference type="InterPro" id="IPR002638">
    <property type="entry name" value="Quinolinate_PRibosylTrfase_C"/>
</dbReference>
<dbReference type="AlphaFoldDB" id="A0A0B2B0T1"/>
<dbReference type="Pfam" id="PF01729">
    <property type="entry name" value="QRPTase_C"/>
    <property type="match status" value="1"/>
</dbReference>
<dbReference type="GO" id="GO:0004514">
    <property type="term" value="F:nicotinate-nucleotide diphosphorylase (carboxylating) activity"/>
    <property type="evidence" value="ECO:0007669"/>
    <property type="project" value="UniProtKB-EC"/>
</dbReference>
<feature type="binding site" evidence="14">
    <location>
        <position position="199"/>
    </location>
    <ligand>
        <name>substrate</name>
    </ligand>
</feature>
<dbReference type="GO" id="GO:0034213">
    <property type="term" value="P:quinolinate catabolic process"/>
    <property type="evidence" value="ECO:0007669"/>
    <property type="project" value="TreeGrafter"/>
</dbReference>
<dbReference type="Pfam" id="PF02749">
    <property type="entry name" value="QRPTase_N"/>
    <property type="match status" value="1"/>
</dbReference>
<dbReference type="PANTHER" id="PTHR32179">
    <property type="entry name" value="NICOTINATE-NUCLEOTIDE PYROPHOSPHORYLASE [CARBOXYLATING]"/>
    <property type="match status" value="1"/>
</dbReference>
<dbReference type="OrthoDB" id="9782546at2"/>
<dbReference type="EMBL" id="PGEZ01000004">
    <property type="protein sequence ID" value="PJJ48182.1"/>
    <property type="molecule type" value="Genomic_DNA"/>
</dbReference>
<evidence type="ECO:0000256" key="2">
    <source>
        <dbReference type="ARBA" id="ARBA00004893"/>
    </source>
</evidence>
<evidence type="ECO:0000256" key="10">
    <source>
        <dbReference type="ARBA" id="ARBA00033102"/>
    </source>
</evidence>
<dbReference type="FunFam" id="3.90.1170.20:FF:000001">
    <property type="entry name" value="Nicotinate-nucleotide diphosphorylase (Carboxylating)"/>
    <property type="match status" value="1"/>
</dbReference>
<evidence type="ECO:0000256" key="12">
    <source>
        <dbReference type="ARBA" id="ARBA00069173"/>
    </source>
</evidence>
<proteinExistence type="inferred from homology"/>
<feature type="domain" description="Quinolinate phosphoribosyl transferase N-terminal" evidence="16">
    <location>
        <begin position="23"/>
        <end position="108"/>
    </location>
</feature>
<feature type="domain" description="Quinolinate phosphoribosyl transferase C-terminal" evidence="15">
    <location>
        <begin position="110"/>
        <end position="279"/>
    </location>
</feature>
<keyword evidence="9 13" id="KW-0808">Transferase</keyword>
<evidence type="ECO:0000256" key="8">
    <source>
        <dbReference type="ARBA" id="ARBA00022676"/>
    </source>
</evidence>
<evidence type="ECO:0000259" key="16">
    <source>
        <dbReference type="Pfam" id="PF02749"/>
    </source>
</evidence>
<dbReference type="InterPro" id="IPR027277">
    <property type="entry name" value="NadC/ModD"/>
</dbReference>
<comment type="catalytic activity">
    <reaction evidence="11">
        <text>nicotinate beta-D-ribonucleotide + CO2 + diphosphate = quinolinate + 5-phospho-alpha-D-ribose 1-diphosphate + 2 H(+)</text>
        <dbReference type="Rhea" id="RHEA:12733"/>
        <dbReference type="ChEBI" id="CHEBI:15378"/>
        <dbReference type="ChEBI" id="CHEBI:16526"/>
        <dbReference type="ChEBI" id="CHEBI:29959"/>
        <dbReference type="ChEBI" id="CHEBI:33019"/>
        <dbReference type="ChEBI" id="CHEBI:57502"/>
        <dbReference type="ChEBI" id="CHEBI:58017"/>
        <dbReference type="EC" id="2.4.2.19"/>
    </reaction>
</comment>
<sequence>MLTRDTVAAGVRAALAEDAPWGDVTADALLPPDARAHARLESREPGVLAGVAVVVETFAQVDPSIVVDVRMADGDAVAAGSVVAVVDGPAHGVLRAERIALNFAQRMSGIATATRRYVDAVDGTGVRIVDTRKTTPGLRAFERHAVVCGGGHNHRFSLSDAVMVKDNHLALLGDDPGAITTALRAARQRLGHTVHVEVEVDRVDQIEPVLAGGADTVMLDNFSEDDLRRGVDLVAGRALVEASGGITLASVRAVAECGVDVISVGALTHSSPALDLGLDVAVVR</sequence>
<keyword evidence="7" id="KW-0662">Pyridine nucleotide biosynthesis</keyword>
<evidence type="ECO:0000256" key="3">
    <source>
        <dbReference type="ARBA" id="ARBA00009400"/>
    </source>
</evidence>
<name>A0A0B2B0T1_9ACTN</name>
<dbReference type="PANTHER" id="PTHR32179:SF3">
    <property type="entry name" value="NICOTINATE-NUCLEOTIDE PYROPHOSPHORYLASE [CARBOXYLATING]"/>
    <property type="match status" value="1"/>
</dbReference>
<comment type="similarity">
    <text evidence="3 13">Belongs to the NadC/ModD family.</text>
</comment>
<comment type="function">
    <text evidence="1">Involved in the catabolism of quinolinic acid (QA).</text>
</comment>
<feature type="binding site" evidence="14">
    <location>
        <begin position="131"/>
        <end position="133"/>
    </location>
    <ligand>
        <name>substrate</name>
    </ligand>
</feature>
<organism evidence="17 18">
    <name type="scientific">Mumia flava</name>
    <dbReference type="NCBI Taxonomy" id="1348852"/>
    <lineage>
        <taxon>Bacteria</taxon>
        <taxon>Bacillati</taxon>
        <taxon>Actinomycetota</taxon>
        <taxon>Actinomycetes</taxon>
        <taxon>Propionibacteriales</taxon>
        <taxon>Nocardioidaceae</taxon>
        <taxon>Mumia</taxon>
    </lineage>
</organism>
<dbReference type="InterPro" id="IPR013785">
    <property type="entry name" value="Aldolase_TIM"/>
</dbReference>
<evidence type="ECO:0000313" key="17">
    <source>
        <dbReference type="EMBL" id="PJJ48182.1"/>
    </source>
</evidence>
<dbReference type="InterPro" id="IPR004393">
    <property type="entry name" value="NadC"/>
</dbReference>
<dbReference type="UniPathway" id="UPA00253">
    <property type="reaction ID" value="UER00331"/>
</dbReference>
<comment type="caution">
    <text evidence="17">The sequence shown here is derived from an EMBL/GenBank/DDBJ whole genome shotgun (WGS) entry which is preliminary data.</text>
</comment>
<dbReference type="Gene3D" id="3.20.20.70">
    <property type="entry name" value="Aldolase class I"/>
    <property type="match status" value="1"/>
</dbReference>
<evidence type="ECO:0000256" key="14">
    <source>
        <dbReference type="PIRSR" id="PIRSR006250-1"/>
    </source>
</evidence>
<evidence type="ECO:0000256" key="1">
    <source>
        <dbReference type="ARBA" id="ARBA00003237"/>
    </source>
</evidence>
<reference evidence="17 18" key="1">
    <citation type="submission" date="2017-11" db="EMBL/GenBank/DDBJ databases">
        <title>Genomic Encyclopedia of Archaeal and Bacterial Type Strains, Phase II (KMG-II): From Individual Species to Whole Genera.</title>
        <authorList>
            <person name="Goeker M."/>
        </authorList>
    </citation>
    <scope>NUCLEOTIDE SEQUENCE [LARGE SCALE GENOMIC DNA]</scope>
    <source>
        <strain evidence="17 18">DSM 27763</strain>
    </source>
</reference>
<evidence type="ECO:0000256" key="11">
    <source>
        <dbReference type="ARBA" id="ARBA00047445"/>
    </source>
</evidence>
<keyword evidence="8 13" id="KW-0328">Glycosyltransferase</keyword>
<dbReference type="InterPro" id="IPR022412">
    <property type="entry name" value="Quinolinate_PRibosylTrfase_N"/>
</dbReference>
<dbReference type="GO" id="GO:0005737">
    <property type="term" value="C:cytoplasm"/>
    <property type="evidence" value="ECO:0007669"/>
    <property type="project" value="TreeGrafter"/>
</dbReference>
<feature type="binding site" evidence="14">
    <location>
        <begin position="243"/>
        <end position="245"/>
    </location>
    <ligand>
        <name>substrate</name>
    </ligand>
</feature>
<evidence type="ECO:0000256" key="5">
    <source>
        <dbReference type="ARBA" id="ARBA00011944"/>
    </source>
</evidence>
<feature type="binding site" evidence="14">
    <location>
        <begin position="264"/>
        <end position="266"/>
    </location>
    <ligand>
        <name>substrate</name>
    </ligand>
</feature>
<accession>A0A0B2B0T1</accession>
<dbReference type="Proteomes" id="UP000230842">
    <property type="component" value="Unassembled WGS sequence"/>
</dbReference>
<evidence type="ECO:0000313" key="18">
    <source>
        <dbReference type="Proteomes" id="UP000230842"/>
    </source>
</evidence>
<dbReference type="Gene3D" id="3.90.1170.20">
    <property type="entry name" value="Quinolinate phosphoribosyl transferase, N-terminal domain"/>
    <property type="match status" value="1"/>
</dbReference>
<feature type="binding site" evidence="14">
    <location>
        <position position="220"/>
    </location>
    <ligand>
        <name>substrate</name>
    </ligand>
</feature>
<dbReference type="SUPFAM" id="SSF54675">
    <property type="entry name" value="Nicotinate/Quinolinate PRTase N-terminal domain-like"/>
    <property type="match status" value="1"/>
</dbReference>